<dbReference type="Proteomes" id="UP001231189">
    <property type="component" value="Unassembled WGS sequence"/>
</dbReference>
<proteinExistence type="predicted"/>
<dbReference type="EMBL" id="JAUUTY010000004">
    <property type="protein sequence ID" value="KAK1642184.1"/>
    <property type="molecule type" value="Genomic_DNA"/>
</dbReference>
<keyword evidence="2" id="KW-1185">Reference proteome</keyword>
<dbReference type="AlphaFoldDB" id="A0AAD8W5U2"/>
<name>A0AAD8W5U2_LOLMU</name>
<evidence type="ECO:0008006" key="3">
    <source>
        <dbReference type="Google" id="ProtNLM"/>
    </source>
</evidence>
<gene>
    <name evidence="1" type="ORF">QYE76_059989</name>
</gene>
<evidence type="ECO:0000313" key="2">
    <source>
        <dbReference type="Proteomes" id="UP001231189"/>
    </source>
</evidence>
<dbReference type="PANTHER" id="PTHR32133:SF411">
    <property type="entry name" value="F-BOX DOMAIN-CONTAINING PROTEIN"/>
    <property type="match status" value="1"/>
</dbReference>
<dbReference type="SUPFAM" id="SSF81383">
    <property type="entry name" value="F-box domain"/>
    <property type="match status" value="1"/>
</dbReference>
<dbReference type="InterPro" id="IPR036047">
    <property type="entry name" value="F-box-like_dom_sf"/>
</dbReference>
<sequence length="207" mass="22970">MPPPPALLEELLEEIFLRLPPDQPACLVRASLASKLWLGILTGARFRDLYRERHGSPPMLGFIYSGDSGHFREEEEGNLPYFVATTKFGMRIPAVEDWRGWHKDYTAWDCRHGRVLLADTNIFTMPLVVWDPMTRPRTTTAAGPRCSAASTGCDHRACHLGPSRSPSLASTALTRAALRRHTCPCRRWSSGGGASRALSILARSMPS</sequence>
<protein>
    <recommendedName>
        <fullName evidence="3">F-box domain-containing protein</fullName>
    </recommendedName>
</protein>
<dbReference type="PANTHER" id="PTHR32133">
    <property type="entry name" value="OS07G0120400 PROTEIN"/>
    <property type="match status" value="1"/>
</dbReference>
<organism evidence="1 2">
    <name type="scientific">Lolium multiflorum</name>
    <name type="common">Italian ryegrass</name>
    <name type="synonym">Lolium perenne subsp. multiflorum</name>
    <dbReference type="NCBI Taxonomy" id="4521"/>
    <lineage>
        <taxon>Eukaryota</taxon>
        <taxon>Viridiplantae</taxon>
        <taxon>Streptophyta</taxon>
        <taxon>Embryophyta</taxon>
        <taxon>Tracheophyta</taxon>
        <taxon>Spermatophyta</taxon>
        <taxon>Magnoliopsida</taxon>
        <taxon>Liliopsida</taxon>
        <taxon>Poales</taxon>
        <taxon>Poaceae</taxon>
        <taxon>BOP clade</taxon>
        <taxon>Pooideae</taxon>
        <taxon>Poodae</taxon>
        <taxon>Poeae</taxon>
        <taxon>Poeae Chloroplast Group 2 (Poeae type)</taxon>
        <taxon>Loliodinae</taxon>
        <taxon>Loliinae</taxon>
        <taxon>Lolium</taxon>
    </lineage>
</organism>
<accession>A0AAD8W5U2</accession>
<reference evidence="1" key="1">
    <citation type="submission" date="2023-07" db="EMBL/GenBank/DDBJ databases">
        <title>A chromosome-level genome assembly of Lolium multiflorum.</title>
        <authorList>
            <person name="Chen Y."/>
            <person name="Copetti D."/>
            <person name="Kolliker R."/>
            <person name="Studer B."/>
        </authorList>
    </citation>
    <scope>NUCLEOTIDE SEQUENCE</scope>
    <source>
        <strain evidence="1">02402/16</strain>
        <tissue evidence="1">Leaf</tissue>
    </source>
</reference>
<comment type="caution">
    <text evidence="1">The sequence shown here is derived from an EMBL/GenBank/DDBJ whole genome shotgun (WGS) entry which is preliminary data.</text>
</comment>
<evidence type="ECO:0000313" key="1">
    <source>
        <dbReference type="EMBL" id="KAK1642184.1"/>
    </source>
</evidence>